<dbReference type="InterPro" id="IPR039536">
    <property type="entry name" value="TetR_C_Proteobacteria"/>
</dbReference>
<dbReference type="Gene3D" id="1.10.10.60">
    <property type="entry name" value="Homeodomain-like"/>
    <property type="match status" value="1"/>
</dbReference>
<organism evidence="6 7">
    <name type="scientific">Pseudochelatococcus contaminans</name>
    <dbReference type="NCBI Taxonomy" id="1538103"/>
    <lineage>
        <taxon>Bacteria</taxon>
        <taxon>Pseudomonadati</taxon>
        <taxon>Pseudomonadota</taxon>
        <taxon>Alphaproteobacteria</taxon>
        <taxon>Hyphomicrobiales</taxon>
        <taxon>Chelatococcaceae</taxon>
        <taxon>Pseudochelatococcus</taxon>
    </lineage>
</organism>
<dbReference type="InterPro" id="IPR050109">
    <property type="entry name" value="HTH-type_TetR-like_transc_reg"/>
</dbReference>
<dbReference type="EMBL" id="JACICC010000008">
    <property type="protein sequence ID" value="MBB3810863.1"/>
    <property type="molecule type" value="Genomic_DNA"/>
</dbReference>
<comment type="caution">
    <text evidence="6">The sequence shown here is derived from an EMBL/GenBank/DDBJ whole genome shotgun (WGS) entry which is preliminary data.</text>
</comment>
<dbReference type="PANTHER" id="PTHR30055">
    <property type="entry name" value="HTH-TYPE TRANSCRIPTIONAL REGULATOR RUTR"/>
    <property type="match status" value="1"/>
</dbReference>
<dbReference type="Pfam" id="PF14246">
    <property type="entry name" value="TetR_C_7"/>
    <property type="match status" value="1"/>
</dbReference>
<name>A0A7W5Z626_9HYPH</name>
<dbReference type="GO" id="GO:0003700">
    <property type="term" value="F:DNA-binding transcription factor activity"/>
    <property type="evidence" value="ECO:0007669"/>
    <property type="project" value="TreeGrafter"/>
</dbReference>
<evidence type="ECO:0000256" key="4">
    <source>
        <dbReference type="PROSITE-ProRule" id="PRU00335"/>
    </source>
</evidence>
<dbReference type="AlphaFoldDB" id="A0A7W5Z626"/>
<protein>
    <submittedName>
        <fullName evidence="6">AcrR family transcriptional regulator</fullName>
    </submittedName>
</protein>
<keyword evidence="1" id="KW-0805">Transcription regulation</keyword>
<evidence type="ECO:0000259" key="5">
    <source>
        <dbReference type="PROSITE" id="PS50977"/>
    </source>
</evidence>
<dbReference type="PRINTS" id="PR00455">
    <property type="entry name" value="HTHTETR"/>
</dbReference>
<sequence length="215" mass="23319">MTSSITARRRASEQRRATILKAAAAVFFEQGYAATSIDAIIAQIGGSKRNIYNEFGSKEGLFTALVSEAAEEALEALAVENIGSRDLDGSLSEFGRRLLGIYMSSTLIGVLRTVMAEASRFPELAKAFYEKGPGRTSDRLTAVLEVARARGEIDVPDCRMAAEHFVGMLRDNLHLRVLLGLQDPPEAKDAEAIVASVVSIFLKGVRADRTVSEMH</sequence>
<evidence type="ECO:0000256" key="2">
    <source>
        <dbReference type="ARBA" id="ARBA00023125"/>
    </source>
</evidence>
<keyword evidence="2 4" id="KW-0238">DNA-binding</keyword>
<evidence type="ECO:0000256" key="1">
    <source>
        <dbReference type="ARBA" id="ARBA00023015"/>
    </source>
</evidence>
<dbReference type="SUPFAM" id="SSF48498">
    <property type="entry name" value="Tetracyclin repressor-like, C-terminal domain"/>
    <property type="match status" value="1"/>
</dbReference>
<dbReference type="InterPro" id="IPR009057">
    <property type="entry name" value="Homeodomain-like_sf"/>
</dbReference>
<dbReference type="Gene3D" id="1.10.357.10">
    <property type="entry name" value="Tetracycline Repressor, domain 2"/>
    <property type="match status" value="1"/>
</dbReference>
<dbReference type="RefSeq" id="WP_183754200.1">
    <property type="nucleotide sequence ID" value="NZ_JACICC010000008.1"/>
</dbReference>
<evidence type="ECO:0000256" key="3">
    <source>
        <dbReference type="ARBA" id="ARBA00023163"/>
    </source>
</evidence>
<keyword evidence="7" id="KW-1185">Reference proteome</keyword>
<dbReference type="FunFam" id="1.10.10.60:FF:000141">
    <property type="entry name" value="TetR family transcriptional regulator"/>
    <property type="match status" value="1"/>
</dbReference>
<dbReference type="Proteomes" id="UP000537592">
    <property type="component" value="Unassembled WGS sequence"/>
</dbReference>
<dbReference type="PANTHER" id="PTHR30055:SF146">
    <property type="entry name" value="HTH-TYPE TRANSCRIPTIONAL DUAL REGULATOR CECR"/>
    <property type="match status" value="1"/>
</dbReference>
<feature type="DNA-binding region" description="H-T-H motif" evidence="4">
    <location>
        <begin position="36"/>
        <end position="55"/>
    </location>
</feature>
<dbReference type="InterPro" id="IPR001647">
    <property type="entry name" value="HTH_TetR"/>
</dbReference>
<gene>
    <name evidence="6" type="ORF">FHS81_002969</name>
</gene>
<keyword evidence="3" id="KW-0804">Transcription</keyword>
<dbReference type="SUPFAM" id="SSF46689">
    <property type="entry name" value="Homeodomain-like"/>
    <property type="match status" value="1"/>
</dbReference>
<evidence type="ECO:0000313" key="6">
    <source>
        <dbReference type="EMBL" id="MBB3810863.1"/>
    </source>
</evidence>
<dbReference type="GO" id="GO:0000976">
    <property type="term" value="F:transcription cis-regulatory region binding"/>
    <property type="evidence" value="ECO:0007669"/>
    <property type="project" value="TreeGrafter"/>
</dbReference>
<accession>A0A7W5Z626</accession>
<dbReference type="InterPro" id="IPR036271">
    <property type="entry name" value="Tet_transcr_reg_TetR-rel_C_sf"/>
</dbReference>
<dbReference type="Pfam" id="PF00440">
    <property type="entry name" value="TetR_N"/>
    <property type="match status" value="1"/>
</dbReference>
<feature type="domain" description="HTH tetR-type" evidence="5">
    <location>
        <begin position="13"/>
        <end position="73"/>
    </location>
</feature>
<dbReference type="PROSITE" id="PS50977">
    <property type="entry name" value="HTH_TETR_2"/>
    <property type="match status" value="1"/>
</dbReference>
<proteinExistence type="predicted"/>
<evidence type="ECO:0000313" key="7">
    <source>
        <dbReference type="Proteomes" id="UP000537592"/>
    </source>
</evidence>
<reference evidence="6 7" key="1">
    <citation type="submission" date="2020-08" db="EMBL/GenBank/DDBJ databases">
        <title>Genomic Encyclopedia of Type Strains, Phase IV (KMG-IV): sequencing the most valuable type-strain genomes for metagenomic binning, comparative biology and taxonomic classification.</title>
        <authorList>
            <person name="Goeker M."/>
        </authorList>
    </citation>
    <scope>NUCLEOTIDE SEQUENCE [LARGE SCALE GENOMIC DNA]</scope>
    <source>
        <strain evidence="6 7">DSM 28760</strain>
    </source>
</reference>